<evidence type="ECO:0000259" key="2">
    <source>
        <dbReference type="Pfam" id="PF01205"/>
    </source>
</evidence>
<dbReference type="InterPro" id="IPR023582">
    <property type="entry name" value="Impact"/>
</dbReference>
<dbReference type="RefSeq" id="WP_115931215.1">
    <property type="nucleotide sequence ID" value="NZ_QREH01000001.1"/>
</dbReference>
<dbReference type="OrthoDB" id="9813771at2"/>
<dbReference type="InterPro" id="IPR015269">
    <property type="entry name" value="UPF0029_Impact_C"/>
</dbReference>
<dbReference type="GO" id="GO:0006446">
    <property type="term" value="P:regulation of translational initiation"/>
    <property type="evidence" value="ECO:0007669"/>
    <property type="project" value="TreeGrafter"/>
</dbReference>
<dbReference type="EMBL" id="QREH01000001">
    <property type="protein sequence ID" value="REE03023.1"/>
    <property type="molecule type" value="Genomic_DNA"/>
</dbReference>
<accession>A0A3D9LCW2</accession>
<keyword evidence="5" id="KW-1185">Reference proteome</keyword>
<evidence type="ECO:0000256" key="1">
    <source>
        <dbReference type="ARBA" id="ARBA00007665"/>
    </source>
</evidence>
<dbReference type="PANTHER" id="PTHR16301:SF20">
    <property type="entry name" value="IMPACT FAMILY MEMBER YIGZ"/>
    <property type="match status" value="1"/>
</dbReference>
<dbReference type="Pfam" id="PF09186">
    <property type="entry name" value="DUF1949"/>
    <property type="match status" value="1"/>
</dbReference>
<organism evidence="4 5">
    <name type="scientific">Citricoccus muralis</name>
    <dbReference type="NCBI Taxonomy" id="169134"/>
    <lineage>
        <taxon>Bacteria</taxon>
        <taxon>Bacillati</taxon>
        <taxon>Actinomycetota</taxon>
        <taxon>Actinomycetes</taxon>
        <taxon>Micrococcales</taxon>
        <taxon>Micrococcaceae</taxon>
        <taxon>Citricoccus</taxon>
    </lineage>
</organism>
<reference evidence="4 5" key="1">
    <citation type="submission" date="2018-07" db="EMBL/GenBank/DDBJ databases">
        <title>Sequencing the genomes of 1000 actinobacteria strains.</title>
        <authorList>
            <person name="Klenk H.-P."/>
        </authorList>
    </citation>
    <scope>NUCLEOTIDE SEQUENCE [LARGE SCALE GENOMIC DNA]</scope>
    <source>
        <strain evidence="4 5">DSM 14442</strain>
    </source>
</reference>
<feature type="domain" description="Impact N-terminal" evidence="2">
    <location>
        <begin position="32"/>
        <end position="148"/>
    </location>
</feature>
<dbReference type="InterPro" id="IPR020568">
    <property type="entry name" value="Ribosomal_Su5_D2-typ_SF"/>
</dbReference>
<dbReference type="Proteomes" id="UP000256727">
    <property type="component" value="Unassembled WGS sequence"/>
</dbReference>
<dbReference type="InterPro" id="IPR036956">
    <property type="entry name" value="Impact_N_sf"/>
</dbReference>
<evidence type="ECO:0000313" key="5">
    <source>
        <dbReference type="Proteomes" id="UP000256727"/>
    </source>
</evidence>
<evidence type="ECO:0000313" key="4">
    <source>
        <dbReference type="EMBL" id="REE03023.1"/>
    </source>
</evidence>
<dbReference type="InterPro" id="IPR001498">
    <property type="entry name" value="Impact_N"/>
</dbReference>
<evidence type="ECO:0000259" key="3">
    <source>
        <dbReference type="Pfam" id="PF09186"/>
    </source>
</evidence>
<dbReference type="AlphaFoldDB" id="A0A3D9LCW2"/>
<dbReference type="PANTHER" id="PTHR16301">
    <property type="entry name" value="IMPACT-RELATED"/>
    <property type="match status" value="1"/>
</dbReference>
<name>A0A3D9LCW2_9MICC</name>
<dbReference type="GO" id="GO:0005737">
    <property type="term" value="C:cytoplasm"/>
    <property type="evidence" value="ECO:0007669"/>
    <property type="project" value="TreeGrafter"/>
</dbReference>
<comment type="caution">
    <text evidence="4">The sequence shown here is derived from an EMBL/GenBank/DDBJ whole genome shotgun (WGS) entry which is preliminary data.</text>
</comment>
<dbReference type="Pfam" id="PF01205">
    <property type="entry name" value="Impact_N"/>
    <property type="match status" value="1"/>
</dbReference>
<comment type="similarity">
    <text evidence="1">Belongs to the IMPACT family.</text>
</comment>
<dbReference type="Gene3D" id="3.30.230.30">
    <property type="entry name" value="Impact, N-terminal domain"/>
    <property type="match status" value="1"/>
</dbReference>
<dbReference type="SUPFAM" id="SSF54211">
    <property type="entry name" value="Ribosomal protein S5 domain 2-like"/>
    <property type="match status" value="1"/>
</dbReference>
<protein>
    <submittedName>
        <fullName evidence="4">Putative YigZ family protein</fullName>
    </submittedName>
</protein>
<proteinExistence type="inferred from homology"/>
<feature type="domain" description="UPF0029" evidence="3">
    <location>
        <begin position="167"/>
        <end position="222"/>
    </location>
</feature>
<sequence>MSEEQPGSRASRYTVLPSITISTPIVHELEIKRSRFIGHALRVTAEDEARAFIAALRKRHHEARHVCSAFILGPDRDAMRSSDDGEPAGTAGVPMLEALSQRETHSQPGGTAVRDLSDVCVAVVRYFGGVKLGAGGLVRAYSDAVSATLDQTVTVTRQRMVLAGVDAPHGEAGRWENELRAAGFHVQETRYGSGSATLVVAVPDDGRSSAAFTERLASVTAGAGHVHTLGTEWVDLP</sequence>
<gene>
    <name evidence="4" type="ORF">C8E99_0823</name>
</gene>